<dbReference type="InterPro" id="IPR050867">
    <property type="entry name" value="NiFe/NiFeSe_hydrgnase_LSU"/>
</dbReference>
<dbReference type="InterPro" id="IPR018194">
    <property type="entry name" value="Ni-dep_hyd_lsu_Ni_BS"/>
</dbReference>
<comment type="caution">
    <text evidence="8">The sequence shown here is derived from an EMBL/GenBank/DDBJ whole genome shotgun (WGS) entry which is preliminary data.</text>
</comment>
<evidence type="ECO:0000256" key="4">
    <source>
        <dbReference type="ARBA" id="ARBA00022596"/>
    </source>
</evidence>
<dbReference type="Gene3D" id="1.10.645.10">
    <property type="entry name" value="Cytochrome-c3 Hydrogenase, chain B"/>
    <property type="match status" value="1"/>
</dbReference>
<comment type="cofactor">
    <cofactor evidence="1 7">
        <name>Ni(2+)</name>
        <dbReference type="ChEBI" id="CHEBI:49786"/>
    </cofactor>
</comment>
<dbReference type="Pfam" id="PF00374">
    <property type="entry name" value="NiFeSe_Hases"/>
    <property type="match status" value="2"/>
</dbReference>
<dbReference type="PANTHER" id="PTHR42958:SF4">
    <property type="entry name" value="HYDROGENASE EXPRESSION_FORMATION PROTEIN HUPK"/>
    <property type="match status" value="1"/>
</dbReference>
<feature type="binding site" evidence="7">
    <location>
        <position position="509"/>
    </location>
    <ligand>
        <name>Ni(2+)</name>
        <dbReference type="ChEBI" id="CHEBI:49786"/>
    </ligand>
</feature>
<accession>A0A7W4Z6F9</accession>
<keyword evidence="5 7" id="KW-0479">Metal-binding</keyword>
<feature type="binding site" evidence="7">
    <location>
        <position position="63"/>
    </location>
    <ligand>
        <name>Ni(2+)</name>
        <dbReference type="ChEBI" id="CHEBI:49786"/>
    </ligand>
</feature>
<dbReference type="RefSeq" id="WP_183409522.1">
    <property type="nucleotide sequence ID" value="NZ_JACHWY010000001.1"/>
</dbReference>
<dbReference type="GO" id="GO:0016151">
    <property type="term" value="F:nickel cation binding"/>
    <property type="evidence" value="ECO:0007669"/>
    <property type="project" value="InterPro"/>
</dbReference>
<keyword evidence="4 7" id="KW-0533">Nickel</keyword>
<dbReference type="InterPro" id="IPR029014">
    <property type="entry name" value="NiFe-Hase_large"/>
</dbReference>
<dbReference type="SUPFAM" id="SSF56762">
    <property type="entry name" value="HydB/Nqo4-like"/>
    <property type="match status" value="1"/>
</dbReference>
<organism evidence="8 9">
    <name type="scientific">Litorivivens lipolytica</name>
    <dbReference type="NCBI Taxonomy" id="1524264"/>
    <lineage>
        <taxon>Bacteria</taxon>
        <taxon>Pseudomonadati</taxon>
        <taxon>Pseudomonadota</taxon>
        <taxon>Gammaproteobacteria</taxon>
        <taxon>Litorivivens</taxon>
    </lineage>
</organism>
<evidence type="ECO:0000256" key="7">
    <source>
        <dbReference type="PIRSR" id="PIRSR601501-1"/>
    </source>
</evidence>
<dbReference type="GO" id="GO:0008901">
    <property type="term" value="F:ferredoxin hydrogenase activity"/>
    <property type="evidence" value="ECO:0007669"/>
    <property type="project" value="InterPro"/>
</dbReference>
<gene>
    <name evidence="8" type="ORF">FHR99_001097</name>
</gene>
<evidence type="ECO:0000256" key="1">
    <source>
        <dbReference type="ARBA" id="ARBA00001967"/>
    </source>
</evidence>
<dbReference type="PANTHER" id="PTHR42958">
    <property type="entry name" value="HYDROGENASE-2 LARGE CHAIN"/>
    <property type="match status" value="1"/>
</dbReference>
<sequence length="531" mass="60314">MSDIKRLDISPVGRVEGDLDVRVDIQDGQVVNAWTTAELFRGLEVILRDKDPQAGLIITPRACGICGASHLTCAAWALDTAWQTEVPRNAILARNLGLLAESIQSFVRHHYGLFQIDFTHENYKNSPFYDEAVKRWSAYTGTHYELGITISGRPVEIYALFGGQWPHSSYMVPGGVMCAPALTDVTRAWAILENFRRDWLEPVWLGCSLERYEQIRSYDDFLAWLDESPAHANSDLGLYWRMGQDIGLHTFGKGNGRYLAWGCLPHEDRYQKPTVETRSDSLRLRSGIYDFHTNARHGVNEKNVRENTRYAWYDEGDADVYPLDRETRPSQDNSVDHEDRYSWSSAVLYEGLGRLETGALARSMAYAEAGEDWQIHDPLVLNMMRSLGGPSLLLRHFARMHETVKLYREAEHCLREFRLQDEWYLKPREKDGEGFGATEAARGALSHWIRVRDGKIDNYQIVSPTTWNIGPRDSEGNRGPLEQALIGTPIANPRDPVEVGHVARSFDSCMVCTVHAHDAKSGKELSRFRVA</sequence>
<dbReference type="GO" id="GO:0033748">
    <property type="term" value="F:hydrogenase (acceptor) activity"/>
    <property type="evidence" value="ECO:0007669"/>
    <property type="project" value="UniProtKB-EC"/>
</dbReference>
<proteinExistence type="inferred from homology"/>
<dbReference type="GO" id="GO:0030313">
    <property type="term" value="C:cell envelope"/>
    <property type="evidence" value="ECO:0007669"/>
    <property type="project" value="UniProtKB-SubCell"/>
</dbReference>
<dbReference type="Proteomes" id="UP000537130">
    <property type="component" value="Unassembled WGS sequence"/>
</dbReference>
<feature type="binding site" evidence="7">
    <location>
        <position position="515"/>
    </location>
    <ligand>
        <name>Mg(2+)</name>
        <dbReference type="ChEBI" id="CHEBI:18420"/>
    </ligand>
</feature>
<keyword evidence="7" id="KW-0408">Iron</keyword>
<keyword evidence="6 8" id="KW-0560">Oxidoreductase</keyword>
<evidence type="ECO:0000256" key="3">
    <source>
        <dbReference type="ARBA" id="ARBA00009292"/>
    </source>
</evidence>
<dbReference type="EC" id="1.12.99.6" evidence="8"/>
<evidence type="ECO:0000256" key="2">
    <source>
        <dbReference type="ARBA" id="ARBA00004196"/>
    </source>
</evidence>
<evidence type="ECO:0000256" key="6">
    <source>
        <dbReference type="ARBA" id="ARBA00023002"/>
    </source>
</evidence>
<dbReference type="PROSITE" id="PS00507">
    <property type="entry name" value="NI_HGENASE_L_1"/>
    <property type="match status" value="1"/>
</dbReference>
<feature type="binding site" evidence="7">
    <location>
        <position position="66"/>
    </location>
    <ligand>
        <name>Fe cation</name>
        <dbReference type="ChEBI" id="CHEBI:24875"/>
    </ligand>
</feature>
<evidence type="ECO:0000313" key="9">
    <source>
        <dbReference type="Proteomes" id="UP000537130"/>
    </source>
</evidence>
<reference evidence="8 9" key="1">
    <citation type="submission" date="2020-08" db="EMBL/GenBank/DDBJ databases">
        <title>Genomic Encyclopedia of Type Strains, Phase III (KMG-III): the genomes of soil and plant-associated and newly described type strains.</title>
        <authorList>
            <person name="Whitman W."/>
        </authorList>
    </citation>
    <scope>NUCLEOTIDE SEQUENCE [LARGE SCALE GENOMIC DNA]</scope>
    <source>
        <strain evidence="8 9">CECT 8654</strain>
    </source>
</reference>
<keyword evidence="9" id="KW-1185">Reference proteome</keyword>
<feature type="binding site" evidence="7">
    <location>
        <position position="461"/>
    </location>
    <ligand>
        <name>Mg(2+)</name>
        <dbReference type="ChEBI" id="CHEBI:18420"/>
    </ligand>
</feature>
<dbReference type="EMBL" id="JACHWY010000001">
    <property type="protein sequence ID" value="MBB3046861.1"/>
    <property type="molecule type" value="Genomic_DNA"/>
</dbReference>
<comment type="subcellular location">
    <subcellularLocation>
        <location evidence="2">Cell envelope</location>
    </subcellularLocation>
</comment>
<dbReference type="InterPro" id="IPR001501">
    <property type="entry name" value="Ni-dep_hyd_lsu"/>
</dbReference>
<comment type="cofactor">
    <cofactor evidence="7">
        <name>Fe cation</name>
        <dbReference type="ChEBI" id="CHEBI:24875"/>
    </cofactor>
</comment>
<feature type="binding site" evidence="7">
    <location>
        <position position="512"/>
    </location>
    <ligand>
        <name>Fe cation</name>
        <dbReference type="ChEBI" id="CHEBI:24875"/>
    </ligand>
</feature>
<keyword evidence="7" id="KW-0460">Magnesium</keyword>
<protein>
    <submittedName>
        <fullName evidence="8">Hydrogenase large subunit</fullName>
        <ecNumber evidence="8">1.12.99.6</ecNumber>
    </submittedName>
</protein>
<feature type="binding site" evidence="7">
    <location>
        <position position="66"/>
    </location>
    <ligand>
        <name>Ni(2+)</name>
        <dbReference type="ChEBI" id="CHEBI:49786"/>
    </ligand>
</feature>
<evidence type="ECO:0000256" key="5">
    <source>
        <dbReference type="ARBA" id="ARBA00022723"/>
    </source>
</evidence>
<evidence type="ECO:0000313" key="8">
    <source>
        <dbReference type="EMBL" id="MBB3046861.1"/>
    </source>
</evidence>
<name>A0A7W4Z6F9_9GAMM</name>
<dbReference type="AlphaFoldDB" id="A0A7W4Z6F9"/>
<feature type="binding site" evidence="7">
    <location>
        <position position="44"/>
    </location>
    <ligand>
        <name>Mg(2+)</name>
        <dbReference type="ChEBI" id="CHEBI:18420"/>
    </ligand>
</feature>
<comment type="similarity">
    <text evidence="3">Belongs to the [NiFe]/[NiFeSe] hydrogenase large subunit family.</text>
</comment>